<gene>
    <name evidence="1" type="ORF">ETD83_24910</name>
</gene>
<dbReference type="OrthoDB" id="9879357at2"/>
<keyword evidence="2" id="KW-1185">Reference proteome</keyword>
<dbReference type="Proteomes" id="UP000309174">
    <property type="component" value="Unassembled WGS sequence"/>
</dbReference>
<evidence type="ECO:0000313" key="1">
    <source>
        <dbReference type="EMBL" id="TMQ93644.1"/>
    </source>
</evidence>
<dbReference type="RefSeq" id="WP_138647634.1">
    <property type="nucleotide sequence ID" value="NZ_VCKW01000141.1"/>
</dbReference>
<reference evidence="1 2" key="1">
    <citation type="submission" date="2019-05" db="EMBL/GenBank/DDBJ databases">
        <title>Draft genome sequence of Actinomadura sp. 14C53.</title>
        <authorList>
            <person name="Saricaoglu S."/>
            <person name="Isik K."/>
        </authorList>
    </citation>
    <scope>NUCLEOTIDE SEQUENCE [LARGE SCALE GENOMIC DNA]</scope>
    <source>
        <strain evidence="1 2">14C53</strain>
    </source>
</reference>
<evidence type="ECO:0000313" key="2">
    <source>
        <dbReference type="Proteomes" id="UP000309174"/>
    </source>
</evidence>
<name>A0A5C4J7K3_9ACTN</name>
<comment type="caution">
    <text evidence="1">The sequence shown here is derived from an EMBL/GenBank/DDBJ whole genome shotgun (WGS) entry which is preliminary data.</text>
</comment>
<organism evidence="1 2">
    <name type="scientific">Actinomadura soli</name>
    <dbReference type="NCBI Taxonomy" id="2508997"/>
    <lineage>
        <taxon>Bacteria</taxon>
        <taxon>Bacillati</taxon>
        <taxon>Actinomycetota</taxon>
        <taxon>Actinomycetes</taxon>
        <taxon>Streptosporangiales</taxon>
        <taxon>Thermomonosporaceae</taxon>
        <taxon>Actinomadura</taxon>
    </lineage>
</organism>
<proteinExistence type="predicted"/>
<dbReference type="EMBL" id="VCKW01000141">
    <property type="protein sequence ID" value="TMQ93644.1"/>
    <property type="molecule type" value="Genomic_DNA"/>
</dbReference>
<dbReference type="AlphaFoldDB" id="A0A5C4J7K3"/>
<accession>A0A5C4J7K3</accession>
<sequence>MDPGTSGEHELQAVEVAASMVEHLRATGNYTAKYRDEEERRVLQRAGRIARETVKPRRMSFRSVGGAFAAWWTDPTPLEDEITTLRAMDAIDAALRDQAPGD</sequence>
<protein>
    <submittedName>
        <fullName evidence="1">Uncharacterized protein</fullName>
    </submittedName>
</protein>